<dbReference type="GO" id="GO:0006779">
    <property type="term" value="P:porphyrin-containing compound biosynthetic process"/>
    <property type="evidence" value="ECO:0007669"/>
    <property type="project" value="InterPro"/>
</dbReference>
<accession>A0A1Q6DRY6</accession>
<gene>
    <name evidence="2" type="ORF">BTN85_2214</name>
</gene>
<organism evidence="2 3">
    <name type="scientific">Methanohalarchaeum thermophilum</name>
    <dbReference type="NCBI Taxonomy" id="1903181"/>
    <lineage>
        <taxon>Archaea</taxon>
        <taxon>Methanobacteriati</taxon>
        <taxon>Methanobacteriota</taxon>
        <taxon>Methanonatronarchaeia</taxon>
        <taxon>Methanonatronarchaeales</taxon>
        <taxon>Methanonatronarchaeaceae</taxon>
        <taxon>Candidatus Methanohalarchaeum</taxon>
    </lineage>
</organism>
<dbReference type="InParanoid" id="A0A1Q6DRY6"/>
<dbReference type="Proteomes" id="UP000185744">
    <property type="component" value="Unassembled WGS sequence"/>
</dbReference>
<name>A0A1Q6DRY6_METT1</name>
<dbReference type="PANTHER" id="PTHR47099">
    <property type="entry name" value="METHYLCOBAMIDE:COM METHYLTRANSFERASE MTBA"/>
    <property type="match status" value="1"/>
</dbReference>
<comment type="caution">
    <text evidence="2">The sequence shown here is derived from an EMBL/GenBank/DDBJ whole genome shotgun (WGS) entry which is preliminary data.</text>
</comment>
<evidence type="ECO:0000313" key="3">
    <source>
        <dbReference type="Proteomes" id="UP000185744"/>
    </source>
</evidence>
<dbReference type="Gene3D" id="3.20.20.210">
    <property type="match status" value="1"/>
</dbReference>
<dbReference type="PANTHER" id="PTHR47099:SF1">
    <property type="entry name" value="METHYLCOBAMIDE:COM METHYLTRANSFERASE MTBA"/>
    <property type="match status" value="1"/>
</dbReference>
<dbReference type="GO" id="GO:0004853">
    <property type="term" value="F:uroporphyrinogen decarboxylase activity"/>
    <property type="evidence" value="ECO:0007669"/>
    <property type="project" value="InterPro"/>
</dbReference>
<protein>
    <submittedName>
        <fullName evidence="2">Methylcobalamin:coenzyme M methyltransferase MtbA</fullName>
    </submittedName>
</protein>
<keyword evidence="2" id="KW-0489">Methyltransferase</keyword>
<evidence type="ECO:0000259" key="1">
    <source>
        <dbReference type="Pfam" id="PF01208"/>
    </source>
</evidence>
<dbReference type="GO" id="GO:0008168">
    <property type="term" value="F:methyltransferase activity"/>
    <property type="evidence" value="ECO:0007669"/>
    <property type="project" value="UniProtKB-KW"/>
</dbReference>
<dbReference type="EMBL" id="MSDW01000004">
    <property type="protein sequence ID" value="OKY77091.1"/>
    <property type="molecule type" value="Genomic_DNA"/>
</dbReference>
<dbReference type="SUPFAM" id="SSF51726">
    <property type="entry name" value="UROD/MetE-like"/>
    <property type="match status" value="1"/>
</dbReference>
<dbReference type="STRING" id="1903181.BTN85_2214"/>
<dbReference type="GO" id="GO:0032259">
    <property type="term" value="P:methylation"/>
    <property type="evidence" value="ECO:0007669"/>
    <property type="project" value="UniProtKB-KW"/>
</dbReference>
<keyword evidence="3" id="KW-1185">Reference proteome</keyword>
<dbReference type="InterPro" id="IPR000257">
    <property type="entry name" value="Uroporphyrinogen_deCOase"/>
</dbReference>
<dbReference type="Pfam" id="PF01208">
    <property type="entry name" value="URO-D"/>
    <property type="match status" value="1"/>
</dbReference>
<dbReference type="CDD" id="cd03465">
    <property type="entry name" value="URO-D_like"/>
    <property type="match status" value="1"/>
</dbReference>
<dbReference type="InterPro" id="IPR052024">
    <property type="entry name" value="Methanogen_methyltrans"/>
</dbReference>
<keyword evidence="2" id="KW-0808">Transferase</keyword>
<evidence type="ECO:0000313" key="2">
    <source>
        <dbReference type="EMBL" id="OKY77091.1"/>
    </source>
</evidence>
<proteinExistence type="predicted"/>
<reference evidence="2" key="1">
    <citation type="submission" date="2016-12" db="EMBL/GenBank/DDBJ databases">
        <title>Discovery of methanogenic haloarchaea.</title>
        <authorList>
            <person name="Sorokin D.Y."/>
            <person name="Makarova K.S."/>
            <person name="Abbas B."/>
            <person name="Ferrer M."/>
            <person name="Golyshin P.N."/>
        </authorList>
    </citation>
    <scope>NUCLEOTIDE SEQUENCE [LARGE SCALE GENOMIC DNA]</scope>
    <source>
        <strain evidence="2">HMET1</strain>
    </source>
</reference>
<dbReference type="InterPro" id="IPR038071">
    <property type="entry name" value="UROD/MetE-like_sf"/>
</dbReference>
<dbReference type="AlphaFoldDB" id="A0A1Q6DRY6"/>
<feature type="domain" description="Uroporphyrinogen decarboxylase (URO-D)" evidence="1">
    <location>
        <begin position="10"/>
        <end position="356"/>
    </location>
</feature>
<sequence>MKNEMTHLKRSKVALKGDKPDKVPVFSRDLTFPLDVVDYTTPEVCKGGAGGTFDAEKSAEAVIKSQEEIGHDVVLGSVWDLGLASDVYGGETKFPEYGIPRVDEAAFSDNLERVEDVDPINFREDGRYPGVLESYEIVSEEIGDEVGIAVNIQGPVTEACLMRGTEKLLMDMMERPDLAKELIDLATTNIKNFIEECFEAGANLTTFLAASNDGTEVLTPQFMREFSLPKIKEIVEFSHDLGYPVVFHPHGVFTEPEHHELVDKSISTGIDGFQFAEDNDYEFAAEKWGEDVCILGGVSIKDAILPGPVSKIENEVKKRLKDCAKDGGYIAMAACSLHRDTPVENVRAMTEATHKYGEYPINL</sequence>